<dbReference type="Proteomes" id="UP000019464">
    <property type="component" value="Unassembled WGS sequence"/>
</dbReference>
<comment type="caution">
    <text evidence="2">The sequence shown here is derived from an EMBL/GenBank/DDBJ whole genome shotgun (WGS) entry which is preliminary data.</text>
</comment>
<evidence type="ECO:0000313" key="3">
    <source>
        <dbReference type="Proteomes" id="UP000019464"/>
    </source>
</evidence>
<evidence type="ECO:0000313" key="2">
    <source>
        <dbReference type="EMBL" id="EXJ09563.1"/>
    </source>
</evidence>
<organism evidence="2 3">
    <name type="scientific">Nitrincola nitratireducens</name>
    <dbReference type="NCBI Taxonomy" id="1229521"/>
    <lineage>
        <taxon>Bacteria</taxon>
        <taxon>Pseudomonadati</taxon>
        <taxon>Pseudomonadota</taxon>
        <taxon>Gammaproteobacteria</taxon>
        <taxon>Oceanospirillales</taxon>
        <taxon>Oceanospirillaceae</taxon>
        <taxon>Nitrincola</taxon>
    </lineage>
</organism>
<protein>
    <recommendedName>
        <fullName evidence="4">Invasion gene expression up-regulator, SirB</fullName>
    </recommendedName>
</protein>
<keyword evidence="3" id="KW-1185">Reference proteome</keyword>
<dbReference type="InterPro" id="IPR007360">
    <property type="entry name" value="SirB"/>
</dbReference>
<proteinExistence type="predicted"/>
<reference evidence="3" key="1">
    <citation type="submission" date="2012-11" db="EMBL/GenBank/DDBJ databases">
        <authorList>
            <person name="Singh A."/>
            <person name="Pinnaka A.K."/>
            <person name="Vaidya B."/>
        </authorList>
    </citation>
    <scope>NUCLEOTIDE SEQUENCE [LARGE SCALE GENOMIC DNA]</scope>
    <source>
        <strain evidence="3">AK23</strain>
    </source>
</reference>
<feature type="transmembrane region" description="Helical" evidence="1">
    <location>
        <begin position="32"/>
        <end position="51"/>
    </location>
</feature>
<gene>
    <name evidence="2" type="ORF">D791_03568</name>
</gene>
<keyword evidence="1" id="KW-0812">Transmembrane</keyword>
<dbReference type="PANTHER" id="PTHR39594:SF1">
    <property type="entry name" value="PROTEIN YCHQ"/>
    <property type="match status" value="1"/>
</dbReference>
<dbReference type="Pfam" id="PF04247">
    <property type="entry name" value="SirB"/>
    <property type="match status" value="1"/>
</dbReference>
<evidence type="ECO:0008006" key="4">
    <source>
        <dbReference type="Google" id="ProtNLM"/>
    </source>
</evidence>
<dbReference type="PANTHER" id="PTHR39594">
    <property type="entry name" value="PROTEIN YCHQ"/>
    <property type="match status" value="1"/>
</dbReference>
<dbReference type="AlphaFoldDB" id="W9UQR5"/>
<reference evidence="2 3" key="2">
    <citation type="journal article" date="2015" name="Syst. Appl. Microbiol.">
        <title>Nitrincola nitratireducens sp. nov. isolated from a haloalkaline crater lake.</title>
        <authorList>
            <person name="Singh A."/>
            <person name="Vaidya B."/>
            <person name="Tanuku N.R."/>
            <person name="Pinnaka A.K."/>
        </authorList>
    </citation>
    <scope>NUCLEOTIDE SEQUENCE [LARGE SCALE GENOMIC DNA]</scope>
    <source>
        <strain evidence="2 3">AK23</strain>
    </source>
</reference>
<dbReference type="PATRIC" id="fig|1229521.3.peg.3599"/>
<evidence type="ECO:0000256" key="1">
    <source>
        <dbReference type="SAM" id="Phobius"/>
    </source>
</evidence>
<keyword evidence="1" id="KW-1133">Transmembrane helix</keyword>
<dbReference type="STRING" id="1229521.D791_03568"/>
<feature type="transmembrane region" description="Helical" evidence="1">
    <location>
        <begin position="58"/>
        <end position="77"/>
    </location>
</feature>
<dbReference type="PIRSF" id="PIRSF005610">
    <property type="entry name" value="SirB"/>
    <property type="match status" value="1"/>
</dbReference>
<sequence>MKVAPHIIDTLLLASGLTLAWTYRLSPLDAKWFLLKLTLIFFYITFGFMAMKSKAFHYRVIGASFAGAFVISAIYLAQYKPF</sequence>
<keyword evidence="1" id="KW-0472">Membrane</keyword>
<name>W9UQR5_9GAMM</name>
<dbReference type="EMBL" id="AONB01000023">
    <property type="protein sequence ID" value="EXJ09563.1"/>
    <property type="molecule type" value="Genomic_DNA"/>
</dbReference>
<accession>W9UQR5</accession>
<dbReference type="GO" id="GO:0005886">
    <property type="term" value="C:plasma membrane"/>
    <property type="evidence" value="ECO:0007669"/>
    <property type="project" value="TreeGrafter"/>
</dbReference>